<evidence type="ECO:0000256" key="1">
    <source>
        <dbReference type="SAM" id="MobiDB-lite"/>
    </source>
</evidence>
<proteinExistence type="predicted"/>
<accession>A0A238V0S2</accession>
<organism evidence="2 3">
    <name type="scientific">Puniceibacterium sediminis</name>
    <dbReference type="NCBI Taxonomy" id="1608407"/>
    <lineage>
        <taxon>Bacteria</taxon>
        <taxon>Pseudomonadati</taxon>
        <taxon>Pseudomonadota</taxon>
        <taxon>Alphaproteobacteria</taxon>
        <taxon>Rhodobacterales</taxon>
        <taxon>Paracoccaceae</taxon>
        <taxon>Puniceibacterium</taxon>
    </lineage>
</organism>
<name>A0A238V0S2_9RHOB</name>
<feature type="region of interest" description="Disordered" evidence="1">
    <location>
        <begin position="82"/>
        <end position="182"/>
    </location>
</feature>
<gene>
    <name evidence="2" type="ORF">SAMN06265370_101440</name>
</gene>
<feature type="compositionally biased region" description="Acidic residues" evidence="1">
    <location>
        <begin position="110"/>
        <end position="122"/>
    </location>
</feature>
<dbReference type="RefSeq" id="WP_089268862.1">
    <property type="nucleotide sequence ID" value="NZ_FZNN01000001.1"/>
</dbReference>
<dbReference type="Proteomes" id="UP000198417">
    <property type="component" value="Unassembled WGS sequence"/>
</dbReference>
<dbReference type="EMBL" id="FZNN01000001">
    <property type="protein sequence ID" value="SNR27866.1"/>
    <property type="molecule type" value="Genomic_DNA"/>
</dbReference>
<reference evidence="2 3" key="1">
    <citation type="submission" date="2017-06" db="EMBL/GenBank/DDBJ databases">
        <authorList>
            <person name="Kim H.J."/>
            <person name="Triplett B.A."/>
        </authorList>
    </citation>
    <scope>NUCLEOTIDE SEQUENCE [LARGE SCALE GENOMIC DNA]</scope>
    <source>
        <strain evidence="2 3">DSM 29052</strain>
    </source>
</reference>
<sequence>MHFSVLPPWAAPVSTGHPFGLPETSAQTKSVTRVTAVTQQSSSDTDMMQEKSPTQFWRAAGGEPDPTTHVAPPSIIQLKISAMLTKQAEFPPGQGPEGEQDVEAGKEVSGNDEDTAEIDGESEALPAEPRRDATASGYKQLPELPQPETRSSTTTSADASDRSHTAFTTLPAEQPAQRLSYA</sequence>
<dbReference type="AlphaFoldDB" id="A0A238V0S2"/>
<feature type="region of interest" description="Disordered" evidence="1">
    <location>
        <begin position="1"/>
        <end position="52"/>
    </location>
</feature>
<feature type="compositionally biased region" description="Low complexity" evidence="1">
    <location>
        <begin position="149"/>
        <end position="158"/>
    </location>
</feature>
<feature type="compositionally biased region" description="Polar residues" evidence="1">
    <location>
        <begin position="24"/>
        <end position="52"/>
    </location>
</feature>
<protein>
    <submittedName>
        <fullName evidence="2">Uncharacterized protein</fullName>
    </submittedName>
</protein>
<evidence type="ECO:0000313" key="2">
    <source>
        <dbReference type="EMBL" id="SNR27866.1"/>
    </source>
</evidence>
<evidence type="ECO:0000313" key="3">
    <source>
        <dbReference type="Proteomes" id="UP000198417"/>
    </source>
</evidence>
<dbReference type="OrthoDB" id="7874994at2"/>
<keyword evidence="3" id="KW-1185">Reference proteome</keyword>